<dbReference type="CDD" id="cd18773">
    <property type="entry name" value="PDC1_HK_sensor"/>
    <property type="match status" value="1"/>
</dbReference>
<dbReference type="AlphaFoldDB" id="A0A1W1CGL1"/>
<keyword evidence="1" id="KW-1133">Transmembrane helix</keyword>
<keyword evidence="1" id="KW-0472">Membrane</keyword>
<sequence>MIIKEIQEYGEVRTKARAYFCYTLGRNLPNKLPNIEIDTIIEPLKKLSQEMGNFDSIYILDPLGIQVTNTVSINPTYARKGAGDSRSDRAYYYRTIKENRCSITDLYPSLMTNELIVTISYPIYNDKHKLLYIVCIDISLENILKTVHPTSIDSVFGKVRKYAYGSFAFALGAVALLLFMQGVTQLLSNGFAFHTVSITDMFESTILLTLSLAIFDLVRAIFEEEVLSSNKKHEDGDIHKTMVRFLGSIIIALSIESLMLVFKFAITDSSKLLYAVYLIGGISILLVSLSIYLNAINNSSNKDKK</sequence>
<feature type="transmembrane region" description="Helical" evidence="1">
    <location>
        <begin position="243"/>
        <end position="266"/>
    </location>
</feature>
<organism evidence="2">
    <name type="scientific">hydrothermal vent metagenome</name>
    <dbReference type="NCBI Taxonomy" id="652676"/>
    <lineage>
        <taxon>unclassified sequences</taxon>
        <taxon>metagenomes</taxon>
        <taxon>ecological metagenomes</taxon>
    </lineage>
</organism>
<dbReference type="InterPro" id="IPR029151">
    <property type="entry name" value="Sensor-like_sf"/>
</dbReference>
<dbReference type="GO" id="GO:0016740">
    <property type="term" value="F:transferase activity"/>
    <property type="evidence" value="ECO:0007669"/>
    <property type="project" value="UniProtKB-KW"/>
</dbReference>
<feature type="transmembrane region" description="Helical" evidence="1">
    <location>
        <begin position="272"/>
        <end position="295"/>
    </location>
</feature>
<keyword evidence="2" id="KW-0808">Transferase</keyword>
<dbReference type="SUPFAM" id="SSF103190">
    <property type="entry name" value="Sensory domain-like"/>
    <property type="match status" value="1"/>
</dbReference>
<evidence type="ECO:0000313" key="2">
    <source>
        <dbReference type="EMBL" id="SFV64885.1"/>
    </source>
</evidence>
<accession>A0A1W1CGL1</accession>
<gene>
    <name evidence="2" type="ORF">MNB_SV-9-1699</name>
</gene>
<feature type="transmembrane region" description="Helical" evidence="1">
    <location>
        <begin position="201"/>
        <end position="222"/>
    </location>
</feature>
<dbReference type="EMBL" id="FPHG01000068">
    <property type="protein sequence ID" value="SFV64885.1"/>
    <property type="molecule type" value="Genomic_DNA"/>
</dbReference>
<proteinExistence type="predicted"/>
<reference evidence="2" key="1">
    <citation type="submission" date="2016-10" db="EMBL/GenBank/DDBJ databases">
        <authorList>
            <person name="de Groot N.N."/>
        </authorList>
    </citation>
    <scope>NUCLEOTIDE SEQUENCE</scope>
</reference>
<evidence type="ECO:0000256" key="1">
    <source>
        <dbReference type="SAM" id="Phobius"/>
    </source>
</evidence>
<keyword evidence="1" id="KW-0812">Transmembrane</keyword>
<dbReference type="Gene3D" id="3.30.450.20">
    <property type="entry name" value="PAS domain"/>
    <property type="match status" value="1"/>
</dbReference>
<name>A0A1W1CGL1_9ZZZZ</name>
<protein>
    <submittedName>
        <fullName evidence="2">N-linked glycosylation glycosyltransferase PglG</fullName>
    </submittedName>
</protein>
<feature type="transmembrane region" description="Helical" evidence="1">
    <location>
        <begin position="162"/>
        <end position="181"/>
    </location>
</feature>